<feature type="domain" description="HTH cro/C1-type" evidence="2">
    <location>
        <begin position="11"/>
        <end position="65"/>
    </location>
</feature>
<dbReference type="InterPro" id="IPR010359">
    <property type="entry name" value="IrrE_HExxH"/>
</dbReference>
<comment type="similarity">
    <text evidence="1">Belongs to the short-chain fatty acyl-CoA assimilation regulator (ScfR) family.</text>
</comment>
<dbReference type="PANTHER" id="PTHR43236">
    <property type="entry name" value="ANTITOXIN HIGA1"/>
    <property type="match status" value="1"/>
</dbReference>
<dbReference type="EMBL" id="BMTZ01000002">
    <property type="protein sequence ID" value="GGT39213.1"/>
    <property type="molecule type" value="Genomic_DNA"/>
</dbReference>
<accession>A0ABQ2TTP2</accession>
<evidence type="ECO:0000259" key="2">
    <source>
        <dbReference type="PROSITE" id="PS50943"/>
    </source>
</evidence>
<dbReference type="InterPro" id="IPR001387">
    <property type="entry name" value="Cro/C1-type_HTH"/>
</dbReference>
<comment type="caution">
    <text evidence="3">The sequence shown here is derived from an EMBL/GenBank/DDBJ whole genome shotgun (WGS) entry which is preliminary data.</text>
</comment>
<dbReference type="CDD" id="cd00093">
    <property type="entry name" value="HTH_XRE"/>
    <property type="match status" value="1"/>
</dbReference>
<dbReference type="SMART" id="SM00530">
    <property type="entry name" value="HTH_XRE"/>
    <property type="match status" value="1"/>
</dbReference>
<evidence type="ECO:0000313" key="3">
    <source>
        <dbReference type="EMBL" id="GGT39213.1"/>
    </source>
</evidence>
<dbReference type="PANTHER" id="PTHR43236:SF1">
    <property type="entry name" value="BLL7220 PROTEIN"/>
    <property type="match status" value="1"/>
</dbReference>
<proteinExistence type="inferred from homology"/>
<dbReference type="SUPFAM" id="SSF47413">
    <property type="entry name" value="lambda repressor-like DNA-binding domains"/>
    <property type="match status" value="1"/>
</dbReference>
<keyword evidence="4" id="KW-1185">Reference proteome</keyword>
<gene>
    <name evidence="3" type="ORF">GCM10010287_09970</name>
</gene>
<dbReference type="Gene3D" id="1.10.10.2910">
    <property type="match status" value="1"/>
</dbReference>
<dbReference type="InterPro" id="IPR010982">
    <property type="entry name" value="Lambda_DNA-bd_dom_sf"/>
</dbReference>
<protein>
    <submittedName>
        <fullName evidence="3">Transcriptional regulator</fullName>
    </submittedName>
</protein>
<dbReference type="Pfam" id="PF06114">
    <property type="entry name" value="Peptidase_M78"/>
    <property type="match status" value="1"/>
</dbReference>
<evidence type="ECO:0000313" key="4">
    <source>
        <dbReference type="Proteomes" id="UP000629911"/>
    </source>
</evidence>
<dbReference type="InterPro" id="IPR052345">
    <property type="entry name" value="Rad_response_metalloprotease"/>
</dbReference>
<dbReference type="PROSITE" id="PS50943">
    <property type="entry name" value="HTH_CROC1"/>
    <property type="match status" value="1"/>
</dbReference>
<reference evidence="4" key="1">
    <citation type="journal article" date="2019" name="Int. J. Syst. Evol. Microbiol.">
        <title>The Global Catalogue of Microorganisms (GCM) 10K type strain sequencing project: providing services to taxonomists for standard genome sequencing and annotation.</title>
        <authorList>
            <consortium name="The Broad Institute Genomics Platform"/>
            <consortium name="The Broad Institute Genome Sequencing Center for Infectious Disease"/>
            <person name="Wu L."/>
            <person name="Ma J."/>
        </authorList>
    </citation>
    <scope>NUCLEOTIDE SEQUENCE [LARGE SCALE GENOMIC DNA]</scope>
    <source>
        <strain evidence="4">JCM 4422</strain>
    </source>
</reference>
<organism evidence="3 4">
    <name type="scientific">Streptomyces variabilis</name>
    <dbReference type="NCBI Taxonomy" id="67372"/>
    <lineage>
        <taxon>Bacteria</taxon>
        <taxon>Bacillati</taxon>
        <taxon>Actinomycetota</taxon>
        <taxon>Actinomycetes</taxon>
        <taxon>Kitasatosporales</taxon>
        <taxon>Streptomycetaceae</taxon>
        <taxon>Streptomyces</taxon>
        <taxon>Streptomyces griseoincarnatus group</taxon>
    </lineage>
</organism>
<name>A0ABQ2TTP2_9ACTN</name>
<sequence>MAPSMTTASRLVLARKRRGLTVTRLAQMAGLTPRRLSDFENGRAVPSPPSLEALAAALEFPSSFFTAEDVAELTVDSVSFRALSKMTASQRDIALSSGRLARVLQDWIGARFRLPSPDIPTLTSFSRLGSDEDRIPHPGEATGTDVPAEEAAALVRARWGLGNAPIPNAVHLLEAHGVRVFSLSRDCPEVDAFSFWDRGVPFVLLSTEKTAERGRFDAAHELGHLVLHGEEQMPHGPQAEAEAHRFAAALLMPRADVLAHAPRGASTNWILQAKRRWKVAAMALAHRLHELGLTTEWQYRTHCVELGRLGYRRSEPRSGVVRETSQILGKVFATLRSEGTGLTDIARELHLQPADLNDLVFGLVVTTQEGEGRQRTGKTGRRSHLSVVR</sequence>
<dbReference type="Pfam" id="PF01381">
    <property type="entry name" value="HTH_3"/>
    <property type="match status" value="1"/>
</dbReference>
<dbReference type="Gene3D" id="1.10.260.40">
    <property type="entry name" value="lambda repressor-like DNA-binding domains"/>
    <property type="match status" value="1"/>
</dbReference>
<evidence type="ECO:0000256" key="1">
    <source>
        <dbReference type="ARBA" id="ARBA00007227"/>
    </source>
</evidence>
<dbReference type="Proteomes" id="UP000629911">
    <property type="component" value="Unassembled WGS sequence"/>
</dbReference>